<dbReference type="GO" id="GO:0005886">
    <property type="term" value="C:plasma membrane"/>
    <property type="evidence" value="ECO:0007669"/>
    <property type="project" value="UniProtKB-SubCell"/>
</dbReference>
<feature type="domain" description="Glycosyltransferase RgtA/B/C/D-like" evidence="9">
    <location>
        <begin position="79"/>
        <end position="232"/>
    </location>
</feature>
<evidence type="ECO:0000259" key="9">
    <source>
        <dbReference type="Pfam" id="PF13231"/>
    </source>
</evidence>
<feature type="transmembrane region" description="Helical" evidence="8">
    <location>
        <begin position="449"/>
        <end position="471"/>
    </location>
</feature>
<dbReference type="PATRIC" id="fig|571913.6.peg.2584"/>
<organism evidence="11 12">
    <name type="scientific">Luteipulveratus mongoliensis</name>
    <dbReference type="NCBI Taxonomy" id="571913"/>
    <lineage>
        <taxon>Bacteria</taxon>
        <taxon>Bacillati</taxon>
        <taxon>Actinomycetota</taxon>
        <taxon>Actinomycetes</taxon>
        <taxon>Micrococcales</taxon>
        <taxon>Dermacoccaceae</taxon>
        <taxon>Luteipulveratus</taxon>
    </lineage>
</organism>
<accession>A0A0K1JIV7</accession>
<evidence type="ECO:0000256" key="8">
    <source>
        <dbReference type="SAM" id="Phobius"/>
    </source>
</evidence>
<feature type="transmembrane region" description="Helical" evidence="8">
    <location>
        <begin position="362"/>
        <end position="384"/>
    </location>
</feature>
<dbReference type="EMBL" id="CP011112">
    <property type="protein sequence ID" value="AKU16518.1"/>
    <property type="molecule type" value="Genomic_DNA"/>
</dbReference>
<feature type="transmembrane region" description="Helical" evidence="8">
    <location>
        <begin position="219"/>
        <end position="238"/>
    </location>
</feature>
<proteinExistence type="predicted"/>
<keyword evidence="4" id="KW-0808">Transferase</keyword>
<keyword evidence="7 8" id="KW-0472">Membrane</keyword>
<gene>
    <name evidence="11" type="ORF">VV02_12690</name>
</gene>
<dbReference type="PANTHER" id="PTHR33908">
    <property type="entry name" value="MANNOSYLTRANSFERASE YKCB-RELATED"/>
    <property type="match status" value="1"/>
</dbReference>
<feature type="transmembrane region" description="Helical" evidence="8">
    <location>
        <begin position="126"/>
        <end position="146"/>
    </location>
</feature>
<dbReference type="InterPro" id="IPR038731">
    <property type="entry name" value="RgtA/B/C-like"/>
</dbReference>
<comment type="subcellular location">
    <subcellularLocation>
        <location evidence="1">Cell membrane</location>
        <topology evidence="1">Multi-pass membrane protein</topology>
    </subcellularLocation>
</comment>
<feature type="transmembrane region" description="Helical" evidence="8">
    <location>
        <begin position="339"/>
        <end position="356"/>
    </location>
</feature>
<feature type="transmembrane region" description="Helical" evidence="8">
    <location>
        <begin position="20"/>
        <end position="40"/>
    </location>
</feature>
<feature type="transmembrane region" description="Helical" evidence="8">
    <location>
        <begin position="177"/>
        <end position="210"/>
    </location>
</feature>
<evidence type="ECO:0000256" key="2">
    <source>
        <dbReference type="ARBA" id="ARBA00022475"/>
    </source>
</evidence>
<feature type="transmembrane region" description="Helical" evidence="8">
    <location>
        <begin position="308"/>
        <end position="327"/>
    </location>
</feature>
<evidence type="ECO:0000256" key="7">
    <source>
        <dbReference type="ARBA" id="ARBA00023136"/>
    </source>
</evidence>
<keyword evidence="5 8" id="KW-0812">Transmembrane</keyword>
<dbReference type="KEGG" id="lmoi:VV02_12690"/>
<dbReference type="STRING" id="571913.VV02_12690"/>
<evidence type="ECO:0000313" key="11">
    <source>
        <dbReference type="EMBL" id="AKU16518.1"/>
    </source>
</evidence>
<dbReference type="PANTHER" id="PTHR33908:SF3">
    <property type="entry name" value="UNDECAPRENYL PHOSPHATE-ALPHA-4-AMINO-4-DEOXY-L-ARABINOSE ARABINOSYL TRANSFERASE"/>
    <property type="match status" value="1"/>
</dbReference>
<evidence type="ECO:0000313" key="12">
    <source>
        <dbReference type="Proteomes" id="UP000066480"/>
    </source>
</evidence>
<keyword evidence="6 8" id="KW-1133">Transmembrane helix</keyword>
<name>A0A0K1JIV7_9MICO</name>
<evidence type="ECO:0000259" key="10">
    <source>
        <dbReference type="Pfam" id="PF24878"/>
    </source>
</evidence>
<dbReference type="Pfam" id="PF24878">
    <property type="entry name" value="YkcB_C"/>
    <property type="match status" value="1"/>
</dbReference>
<dbReference type="GO" id="GO:0010041">
    <property type="term" value="P:response to iron(III) ion"/>
    <property type="evidence" value="ECO:0007669"/>
    <property type="project" value="TreeGrafter"/>
</dbReference>
<dbReference type="GO" id="GO:0016763">
    <property type="term" value="F:pentosyltransferase activity"/>
    <property type="evidence" value="ECO:0007669"/>
    <property type="project" value="TreeGrafter"/>
</dbReference>
<dbReference type="GO" id="GO:0009103">
    <property type="term" value="P:lipopolysaccharide biosynthetic process"/>
    <property type="evidence" value="ECO:0007669"/>
    <property type="project" value="UniProtKB-ARBA"/>
</dbReference>
<evidence type="ECO:0000256" key="5">
    <source>
        <dbReference type="ARBA" id="ARBA00022692"/>
    </source>
</evidence>
<feature type="domain" description="Putative mannosyltransferase YkcA/B-like C-terminal" evidence="10">
    <location>
        <begin position="523"/>
        <end position="606"/>
    </location>
</feature>
<keyword evidence="2" id="KW-1003">Cell membrane</keyword>
<evidence type="ECO:0000256" key="3">
    <source>
        <dbReference type="ARBA" id="ARBA00022676"/>
    </source>
</evidence>
<protein>
    <submittedName>
        <fullName evidence="11">Uncharacterized protein</fullName>
    </submittedName>
</protein>
<sequence>MTGVSTVLGTFGEPSNARQRYAAAVSFLLLLSVSINFYNLSANRWGNAFYSGAAQAGSQSWRAWLFGSSDPHSAISVDKIPAALWIDGLSVRVFGENSFAMFMPQAVMGAACVLLVFAIVTRGVGIVGGVAAGLTLAITPVAAEMFRFNNPDALLTLLMTASIWATLRAIEREQARWLIFAGALTGTAFLAKMLQGVMLAPILAGLYLLVSPLALRQRFVHLAAAGAAMVAASGWYLLLVELTPSRHRPFVSSTLDNSIVSLALGYNGLGRLTGEEIPSWLAGDAEVGAVRPDNGPTRLMSGEIASQISWLIPSAIVLGLLGLALTSRRPRTDLLRAQLLAWGGWLVVVGGTFSMMKGIVHAYYTVALAPAVAGLFGVGAGIVWRNHRRRAVLAGGALAVLVGAAWSVALLRRVHSFHPQLKYVVVACAVAAVLALARHAYDRARTSGVIAMVLALVALSAGPAAFTAYTIKRPTQGPIPVAGPPMDGGFNRRAPMWPRPGHGFHGPVEAAVVSPPLRRAVEASPARWPVAIIGATRAALFQLGTDRAVLPIGGYSGLDPYPTVRQFQEMASDGRVRWLYTSPGPAAVGLKSPRSQAYLIYAWVQSSCPVATIDTTPFFDLSRCRAESLHR</sequence>
<evidence type="ECO:0000256" key="1">
    <source>
        <dbReference type="ARBA" id="ARBA00004651"/>
    </source>
</evidence>
<keyword evidence="12" id="KW-1185">Reference proteome</keyword>
<dbReference type="Pfam" id="PF13231">
    <property type="entry name" value="PMT_2"/>
    <property type="match status" value="1"/>
</dbReference>
<feature type="transmembrane region" description="Helical" evidence="8">
    <location>
        <begin position="391"/>
        <end position="409"/>
    </location>
</feature>
<evidence type="ECO:0000256" key="6">
    <source>
        <dbReference type="ARBA" id="ARBA00022989"/>
    </source>
</evidence>
<dbReference type="InterPro" id="IPR050297">
    <property type="entry name" value="LipidA_mod_glycosyltrf_83"/>
</dbReference>
<keyword evidence="3" id="KW-0328">Glycosyltransferase</keyword>
<reference evidence="11 12" key="1">
    <citation type="submission" date="2015-03" db="EMBL/GenBank/DDBJ databases">
        <title>Luteipulveratus halotolerans sp. nov., a novel actinobacterium (Dermacoccaceae) from Sarawak, Malaysia.</title>
        <authorList>
            <person name="Juboi H."/>
            <person name="Basik A."/>
            <person name="Shamsul S.S."/>
            <person name="Arnold P."/>
            <person name="Schmitt E.K."/>
            <person name="Sanglier J.-J."/>
            <person name="Yeo T."/>
        </authorList>
    </citation>
    <scope>NUCLEOTIDE SEQUENCE [LARGE SCALE GENOMIC DNA]</scope>
    <source>
        <strain evidence="11 12">MN07-A0370</strain>
    </source>
</reference>
<dbReference type="Proteomes" id="UP000066480">
    <property type="component" value="Chromosome"/>
</dbReference>
<evidence type="ECO:0000256" key="4">
    <source>
        <dbReference type="ARBA" id="ARBA00022679"/>
    </source>
</evidence>
<feature type="transmembrane region" description="Helical" evidence="8">
    <location>
        <begin position="99"/>
        <end position="120"/>
    </location>
</feature>
<feature type="transmembrane region" description="Helical" evidence="8">
    <location>
        <begin position="421"/>
        <end position="437"/>
    </location>
</feature>
<dbReference type="InterPro" id="IPR056785">
    <property type="entry name" value="YkcA/B-like_C"/>
</dbReference>
<dbReference type="AlphaFoldDB" id="A0A0K1JIV7"/>